<evidence type="ECO:0000259" key="1">
    <source>
        <dbReference type="Pfam" id="PF00501"/>
    </source>
</evidence>
<feature type="domain" description="AMP-dependent synthetase/ligase" evidence="1">
    <location>
        <begin position="27"/>
        <end position="376"/>
    </location>
</feature>
<dbReference type="SUPFAM" id="SSF56801">
    <property type="entry name" value="Acetyl-CoA synthetase-like"/>
    <property type="match status" value="1"/>
</dbReference>
<dbReference type="InterPro" id="IPR025110">
    <property type="entry name" value="AMP-bd_C"/>
</dbReference>
<dbReference type="Proteomes" id="UP000198552">
    <property type="component" value="Unassembled WGS sequence"/>
</dbReference>
<organism evidence="3 4">
    <name type="scientific">Oryzisolibacter propanilivorax</name>
    <dbReference type="NCBI Taxonomy" id="1527607"/>
    <lineage>
        <taxon>Bacteria</taxon>
        <taxon>Pseudomonadati</taxon>
        <taxon>Pseudomonadota</taxon>
        <taxon>Betaproteobacteria</taxon>
        <taxon>Burkholderiales</taxon>
        <taxon>Comamonadaceae</taxon>
        <taxon>Oryzisolibacter</taxon>
    </lineage>
</organism>
<evidence type="ECO:0000313" key="4">
    <source>
        <dbReference type="Proteomes" id="UP000198552"/>
    </source>
</evidence>
<keyword evidence="3" id="KW-0436">Ligase</keyword>
<dbReference type="Gene3D" id="3.40.50.12780">
    <property type="entry name" value="N-terminal domain of ligase-like"/>
    <property type="match status" value="1"/>
</dbReference>
<reference evidence="4" key="1">
    <citation type="submission" date="2016-10" db="EMBL/GenBank/DDBJ databases">
        <authorList>
            <person name="Varghese N."/>
            <person name="Submissions S."/>
        </authorList>
    </citation>
    <scope>NUCLEOTIDE SEQUENCE [LARGE SCALE GENOMIC DNA]</scope>
    <source>
        <strain evidence="4">EPL6</strain>
    </source>
</reference>
<evidence type="ECO:0000313" key="3">
    <source>
        <dbReference type="EMBL" id="SDM26003.1"/>
    </source>
</evidence>
<evidence type="ECO:0000259" key="2">
    <source>
        <dbReference type="Pfam" id="PF13193"/>
    </source>
</evidence>
<sequence>MSFPEAPPTMPPLTEMPFRTLPELIHAHAARQGRQLALTGEGESLDYAQLDALMDRVAATLQQGGVRPGQAVALCALNSVRYGALLLGALRAGAVVVPLPISATPDTLAAMLADAEARVLLADQAAPPALPGPAQPLRVSLDGVAPGLPLEDWLAPEGTCPEPVKIGPQAPFNIIYSSGTTGTPKGIVQPHGMRWSHIQRGAQHGYSPRGTTLLATPLYSNTTLVAFIPTLAYGGTVALMAKFDAARYLQLAEQLRATHTMLVPVQYQRLMDRPDFDQHDLSSFQVKFCTSAPFRPELKADVLARWPGALFELYGMTEGGGTCILAAHQHPDKLHTVGRPVAGHDIRLIDEDGREVPPGGTGEVVGHSPGMMTGYHRLPDKTREAEWFDAAGKRFIRTGDVGRFDADGFLVLLDRRKDMIISGGFNLYPSDLEDQLRAHPAVADVAVVGVPSHQWGETPVAFVVPRPGQAPDAAALREWFNRRAGRTQRLADLRLVDELPRSAIGKVLKRELREGYGDVAG</sequence>
<dbReference type="InterPro" id="IPR042099">
    <property type="entry name" value="ANL_N_sf"/>
</dbReference>
<dbReference type="InterPro" id="IPR045851">
    <property type="entry name" value="AMP-bd_C_sf"/>
</dbReference>
<feature type="domain" description="AMP-binding enzyme C-terminal" evidence="2">
    <location>
        <begin position="432"/>
        <end position="506"/>
    </location>
</feature>
<accession>A0A1G9RS54</accession>
<dbReference type="Gene3D" id="3.30.300.30">
    <property type="match status" value="1"/>
</dbReference>
<protein>
    <submittedName>
        <fullName evidence="3">Acyl-CoA synthetase (AMP-forming)/AMP-acid ligase II</fullName>
    </submittedName>
</protein>
<dbReference type="PROSITE" id="PS00455">
    <property type="entry name" value="AMP_BINDING"/>
    <property type="match status" value="1"/>
</dbReference>
<dbReference type="PANTHER" id="PTHR43767">
    <property type="entry name" value="LONG-CHAIN-FATTY-ACID--COA LIGASE"/>
    <property type="match status" value="1"/>
</dbReference>
<name>A0A1G9RS54_9BURK</name>
<gene>
    <name evidence="3" type="ORF">SAMN05428957_103454</name>
</gene>
<dbReference type="Pfam" id="PF00501">
    <property type="entry name" value="AMP-binding"/>
    <property type="match status" value="1"/>
</dbReference>
<dbReference type="PANTHER" id="PTHR43767:SF1">
    <property type="entry name" value="NONRIBOSOMAL PEPTIDE SYNTHASE PES1 (EUROFUNG)-RELATED"/>
    <property type="match status" value="1"/>
</dbReference>
<dbReference type="AlphaFoldDB" id="A0A1G9RS54"/>
<dbReference type="GO" id="GO:0016878">
    <property type="term" value="F:acid-thiol ligase activity"/>
    <property type="evidence" value="ECO:0007669"/>
    <property type="project" value="UniProtKB-ARBA"/>
</dbReference>
<dbReference type="InterPro" id="IPR020845">
    <property type="entry name" value="AMP-binding_CS"/>
</dbReference>
<dbReference type="Pfam" id="PF13193">
    <property type="entry name" value="AMP-binding_C"/>
    <property type="match status" value="1"/>
</dbReference>
<dbReference type="InterPro" id="IPR050237">
    <property type="entry name" value="ATP-dep_AMP-bd_enzyme"/>
</dbReference>
<dbReference type="InterPro" id="IPR000873">
    <property type="entry name" value="AMP-dep_synth/lig_dom"/>
</dbReference>
<dbReference type="OrthoDB" id="9766486at2"/>
<proteinExistence type="predicted"/>
<dbReference type="STRING" id="1527607.SAMN05428957_103454"/>
<dbReference type="EMBL" id="FNHP01000003">
    <property type="protein sequence ID" value="SDM26003.1"/>
    <property type="molecule type" value="Genomic_DNA"/>
</dbReference>
<keyword evidence="4" id="KW-1185">Reference proteome</keyword>